<dbReference type="EMBL" id="ML976995">
    <property type="protein sequence ID" value="KAF1955251.1"/>
    <property type="molecule type" value="Genomic_DNA"/>
</dbReference>
<feature type="transmembrane region" description="Helical" evidence="7">
    <location>
        <begin position="206"/>
        <end position="224"/>
    </location>
</feature>
<comment type="similarity">
    <text evidence="5">Belongs to the SAT4 family.</text>
</comment>
<dbReference type="InterPro" id="IPR052337">
    <property type="entry name" value="SAT4-like"/>
</dbReference>
<dbReference type="InterPro" id="IPR049326">
    <property type="entry name" value="Rhodopsin_dom_fungi"/>
</dbReference>
<feature type="transmembrane region" description="Helical" evidence="7">
    <location>
        <begin position="126"/>
        <end position="146"/>
    </location>
</feature>
<feature type="domain" description="Rhodopsin" evidence="8">
    <location>
        <begin position="32"/>
        <end position="269"/>
    </location>
</feature>
<accession>A0A6A5TRJ2</accession>
<evidence type="ECO:0000256" key="5">
    <source>
        <dbReference type="ARBA" id="ARBA00038359"/>
    </source>
</evidence>
<dbReference type="PANTHER" id="PTHR33048">
    <property type="entry name" value="PTH11-LIKE INTEGRAL MEMBRANE PROTEIN (AFU_ORTHOLOGUE AFUA_5G11245)"/>
    <property type="match status" value="1"/>
</dbReference>
<keyword evidence="2 7" id="KW-0812">Transmembrane</keyword>
<dbReference type="Pfam" id="PF20684">
    <property type="entry name" value="Fung_rhodopsin"/>
    <property type="match status" value="1"/>
</dbReference>
<keyword evidence="3 7" id="KW-1133">Transmembrane helix</keyword>
<proteinExistence type="inferred from homology"/>
<gene>
    <name evidence="9" type="ORF">CC80DRAFT_526283</name>
</gene>
<sequence>MATTMPPYSNKAPVYVIPTAILGFLALCIVFVRIYTRARRSILHADDWLIIMAEPLSLANICVSAVMIANGWGKPTAYLSRPQVILILKLAFAQQTIWIFTLFFVRISVATSLLRFGTNRSWRWPLYVLMGLQCCLSAAWVVIQFARCDRVASSWNMKPGAKCWPADPITYFGWACGSMYIVMDLVLSLMPIRLVRSLSRPTRDKVLIGVLMSLGLVATIIAGVKMSTFGTYDNGDVLQATVKPSMYAKAEELVGIIACSAPCLRSPIDRVLKKIQLRRKREEQRSKPSYVISAQEMIEQETNQHDPSLITFGRDTSFGVGSTATSHSTVSTVPCAQTQDSQDGHAV</sequence>
<evidence type="ECO:0000256" key="1">
    <source>
        <dbReference type="ARBA" id="ARBA00004141"/>
    </source>
</evidence>
<organism evidence="9 10">
    <name type="scientific">Byssothecium circinans</name>
    <dbReference type="NCBI Taxonomy" id="147558"/>
    <lineage>
        <taxon>Eukaryota</taxon>
        <taxon>Fungi</taxon>
        <taxon>Dikarya</taxon>
        <taxon>Ascomycota</taxon>
        <taxon>Pezizomycotina</taxon>
        <taxon>Dothideomycetes</taxon>
        <taxon>Pleosporomycetidae</taxon>
        <taxon>Pleosporales</taxon>
        <taxon>Massarineae</taxon>
        <taxon>Massarinaceae</taxon>
        <taxon>Byssothecium</taxon>
    </lineage>
</organism>
<name>A0A6A5TRJ2_9PLEO</name>
<evidence type="ECO:0000313" key="10">
    <source>
        <dbReference type="Proteomes" id="UP000800035"/>
    </source>
</evidence>
<dbReference type="OrthoDB" id="5278984at2759"/>
<evidence type="ECO:0000256" key="6">
    <source>
        <dbReference type="SAM" id="MobiDB-lite"/>
    </source>
</evidence>
<dbReference type="Proteomes" id="UP000800035">
    <property type="component" value="Unassembled WGS sequence"/>
</dbReference>
<evidence type="ECO:0000259" key="8">
    <source>
        <dbReference type="Pfam" id="PF20684"/>
    </source>
</evidence>
<evidence type="ECO:0000256" key="3">
    <source>
        <dbReference type="ARBA" id="ARBA00022989"/>
    </source>
</evidence>
<feature type="compositionally biased region" description="Low complexity" evidence="6">
    <location>
        <begin position="321"/>
        <end position="333"/>
    </location>
</feature>
<feature type="region of interest" description="Disordered" evidence="6">
    <location>
        <begin position="321"/>
        <end position="347"/>
    </location>
</feature>
<protein>
    <recommendedName>
        <fullName evidence="8">Rhodopsin domain-containing protein</fullName>
    </recommendedName>
</protein>
<evidence type="ECO:0000256" key="7">
    <source>
        <dbReference type="SAM" id="Phobius"/>
    </source>
</evidence>
<keyword evidence="10" id="KW-1185">Reference proteome</keyword>
<dbReference type="PANTHER" id="PTHR33048:SF129">
    <property type="entry name" value="INTEGRAL MEMBRANE PROTEIN-RELATED"/>
    <property type="match status" value="1"/>
</dbReference>
<reference evidence="9" key="1">
    <citation type="journal article" date="2020" name="Stud. Mycol.">
        <title>101 Dothideomycetes genomes: a test case for predicting lifestyles and emergence of pathogens.</title>
        <authorList>
            <person name="Haridas S."/>
            <person name="Albert R."/>
            <person name="Binder M."/>
            <person name="Bloem J."/>
            <person name="Labutti K."/>
            <person name="Salamov A."/>
            <person name="Andreopoulos B."/>
            <person name="Baker S."/>
            <person name="Barry K."/>
            <person name="Bills G."/>
            <person name="Bluhm B."/>
            <person name="Cannon C."/>
            <person name="Castanera R."/>
            <person name="Culley D."/>
            <person name="Daum C."/>
            <person name="Ezra D."/>
            <person name="Gonzalez J."/>
            <person name="Henrissat B."/>
            <person name="Kuo A."/>
            <person name="Liang C."/>
            <person name="Lipzen A."/>
            <person name="Lutzoni F."/>
            <person name="Magnuson J."/>
            <person name="Mondo S."/>
            <person name="Nolan M."/>
            <person name="Ohm R."/>
            <person name="Pangilinan J."/>
            <person name="Park H.-J."/>
            <person name="Ramirez L."/>
            <person name="Alfaro M."/>
            <person name="Sun H."/>
            <person name="Tritt A."/>
            <person name="Yoshinaga Y."/>
            <person name="Zwiers L.-H."/>
            <person name="Turgeon B."/>
            <person name="Goodwin S."/>
            <person name="Spatafora J."/>
            <person name="Crous P."/>
            <person name="Grigoriev I."/>
        </authorList>
    </citation>
    <scope>NUCLEOTIDE SEQUENCE</scope>
    <source>
        <strain evidence="9">CBS 675.92</strain>
    </source>
</reference>
<keyword evidence="4 7" id="KW-0472">Membrane</keyword>
<dbReference type="GO" id="GO:0016020">
    <property type="term" value="C:membrane"/>
    <property type="evidence" value="ECO:0007669"/>
    <property type="project" value="UniProtKB-SubCell"/>
</dbReference>
<evidence type="ECO:0000256" key="2">
    <source>
        <dbReference type="ARBA" id="ARBA00022692"/>
    </source>
</evidence>
<feature type="transmembrane region" description="Helical" evidence="7">
    <location>
        <begin position="48"/>
        <end position="72"/>
    </location>
</feature>
<comment type="subcellular location">
    <subcellularLocation>
        <location evidence="1">Membrane</location>
        <topology evidence="1">Multi-pass membrane protein</topology>
    </subcellularLocation>
</comment>
<evidence type="ECO:0000313" key="9">
    <source>
        <dbReference type="EMBL" id="KAF1955251.1"/>
    </source>
</evidence>
<feature type="transmembrane region" description="Helical" evidence="7">
    <location>
        <begin position="171"/>
        <end position="194"/>
    </location>
</feature>
<evidence type="ECO:0000256" key="4">
    <source>
        <dbReference type="ARBA" id="ARBA00023136"/>
    </source>
</evidence>
<dbReference type="AlphaFoldDB" id="A0A6A5TRJ2"/>
<feature type="transmembrane region" description="Helical" evidence="7">
    <location>
        <begin position="12"/>
        <end position="36"/>
    </location>
</feature>